<reference evidence="9 10" key="1">
    <citation type="journal article" date="2012" name="Science">
        <title>Ecological populations of bacteria act as socially cohesive units of antibiotic production and resistance.</title>
        <authorList>
            <person name="Cordero O.X."/>
            <person name="Wildschutte H."/>
            <person name="Kirkup B."/>
            <person name="Proehl S."/>
            <person name="Ngo L."/>
            <person name="Hussain F."/>
            <person name="Le Roux F."/>
            <person name="Mincer T."/>
            <person name="Polz M.F."/>
        </authorList>
    </citation>
    <scope>NUCLEOTIDE SEQUENCE [LARGE SCALE GENOMIC DNA]</scope>
    <source>
        <strain evidence="9 10">FF-238</strain>
    </source>
</reference>
<accession>A0A1E5CZN7</accession>
<dbReference type="AlphaFoldDB" id="A0A1E5CZN7"/>
<keyword evidence="6" id="KW-0482">Metalloprotease</keyword>
<dbReference type="InterPro" id="IPR001405">
    <property type="entry name" value="UPF0758"/>
</dbReference>
<sequence length="224" mass="25475">MSLKSIPAESMPREKLLNHGPHSLTDAELLAIFLRTGTKGMNVLELADFLIKDFGSLRRLFSSTEEEFCRHKGLGSAKYVQLQAIVEMTQRYLAETLKRGDALTSPEQTKLYLSSVLRDRQREAFYILFLDNQHRVIRDEVMFEGTIDAASVYPREVVKRALYHNSAALILAHNHPSGVAEPSQADRRITRRLCEAMELVDIRILDHFVVGDGEVVSFAERGWM</sequence>
<dbReference type="PANTHER" id="PTHR30471:SF3">
    <property type="entry name" value="UPF0758 PROTEIN YEES-RELATED"/>
    <property type="match status" value="1"/>
</dbReference>
<dbReference type="CDD" id="cd08071">
    <property type="entry name" value="MPN_DUF2466"/>
    <property type="match status" value="1"/>
</dbReference>
<evidence type="ECO:0000256" key="1">
    <source>
        <dbReference type="ARBA" id="ARBA00010243"/>
    </source>
</evidence>
<evidence type="ECO:0000259" key="8">
    <source>
        <dbReference type="PROSITE" id="PS50249"/>
    </source>
</evidence>
<dbReference type="EMBL" id="AJYW02000121">
    <property type="protein sequence ID" value="OEE76405.1"/>
    <property type="molecule type" value="Genomic_DNA"/>
</dbReference>
<organism evidence="9 10">
    <name type="scientific">Vibrio genomosp. F6 str. FF-238</name>
    <dbReference type="NCBI Taxonomy" id="1191298"/>
    <lineage>
        <taxon>Bacteria</taxon>
        <taxon>Pseudomonadati</taxon>
        <taxon>Pseudomonadota</taxon>
        <taxon>Gammaproteobacteria</taxon>
        <taxon>Vibrionales</taxon>
        <taxon>Vibrionaceae</taxon>
        <taxon>Vibrio</taxon>
    </lineage>
</organism>
<dbReference type="InterPro" id="IPR025657">
    <property type="entry name" value="RadC_JAB"/>
</dbReference>
<keyword evidence="4" id="KW-0378">Hydrolase</keyword>
<dbReference type="PANTHER" id="PTHR30471">
    <property type="entry name" value="DNA REPAIR PROTEIN RADC"/>
    <property type="match status" value="1"/>
</dbReference>
<dbReference type="RefSeq" id="WP_017052177.1">
    <property type="nucleotide sequence ID" value="NZ_AJYW02000121.1"/>
</dbReference>
<comment type="similarity">
    <text evidence="1 7">Belongs to the UPF0758 family.</text>
</comment>
<keyword evidence="10" id="KW-1185">Reference proteome</keyword>
<dbReference type="Pfam" id="PF20582">
    <property type="entry name" value="UPF0758_N"/>
    <property type="match status" value="1"/>
</dbReference>
<dbReference type="SUPFAM" id="SSF47781">
    <property type="entry name" value="RuvA domain 2-like"/>
    <property type="match status" value="1"/>
</dbReference>
<evidence type="ECO:0000256" key="4">
    <source>
        <dbReference type="ARBA" id="ARBA00022801"/>
    </source>
</evidence>
<dbReference type="NCBIfam" id="NF000642">
    <property type="entry name" value="PRK00024.1"/>
    <property type="match status" value="1"/>
</dbReference>
<gene>
    <name evidence="9" type="ORF">A130_04880</name>
</gene>
<dbReference type="Proteomes" id="UP000094165">
    <property type="component" value="Unassembled WGS sequence"/>
</dbReference>
<dbReference type="InterPro" id="IPR037518">
    <property type="entry name" value="MPN"/>
</dbReference>
<keyword evidence="5" id="KW-0862">Zinc</keyword>
<evidence type="ECO:0000256" key="2">
    <source>
        <dbReference type="ARBA" id="ARBA00022670"/>
    </source>
</evidence>
<dbReference type="GO" id="GO:0008237">
    <property type="term" value="F:metallopeptidase activity"/>
    <property type="evidence" value="ECO:0007669"/>
    <property type="project" value="UniProtKB-KW"/>
</dbReference>
<evidence type="ECO:0000256" key="6">
    <source>
        <dbReference type="ARBA" id="ARBA00023049"/>
    </source>
</evidence>
<protein>
    <recommendedName>
        <fullName evidence="8">MPN domain-containing protein</fullName>
    </recommendedName>
</protein>
<evidence type="ECO:0000256" key="7">
    <source>
        <dbReference type="RuleBase" id="RU003797"/>
    </source>
</evidence>
<dbReference type="PROSITE" id="PS01302">
    <property type="entry name" value="UPF0758"/>
    <property type="match status" value="1"/>
</dbReference>
<dbReference type="InterPro" id="IPR046778">
    <property type="entry name" value="UPF0758_N"/>
</dbReference>
<dbReference type="InterPro" id="IPR020891">
    <property type="entry name" value="UPF0758_CS"/>
</dbReference>
<dbReference type="Pfam" id="PF04002">
    <property type="entry name" value="RadC"/>
    <property type="match status" value="1"/>
</dbReference>
<dbReference type="NCBIfam" id="TIGR00608">
    <property type="entry name" value="radc"/>
    <property type="match status" value="1"/>
</dbReference>
<dbReference type="InterPro" id="IPR010994">
    <property type="entry name" value="RuvA_2-like"/>
</dbReference>
<evidence type="ECO:0000256" key="5">
    <source>
        <dbReference type="ARBA" id="ARBA00022833"/>
    </source>
</evidence>
<evidence type="ECO:0000313" key="10">
    <source>
        <dbReference type="Proteomes" id="UP000094165"/>
    </source>
</evidence>
<keyword evidence="2" id="KW-0645">Protease</keyword>
<evidence type="ECO:0000256" key="3">
    <source>
        <dbReference type="ARBA" id="ARBA00022723"/>
    </source>
</evidence>
<comment type="caution">
    <text evidence="9">The sequence shown here is derived from an EMBL/GenBank/DDBJ whole genome shotgun (WGS) entry which is preliminary data.</text>
</comment>
<dbReference type="PROSITE" id="PS50249">
    <property type="entry name" value="MPN"/>
    <property type="match status" value="1"/>
</dbReference>
<proteinExistence type="inferred from homology"/>
<dbReference type="GO" id="GO:0046872">
    <property type="term" value="F:metal ion binding"/>
    <property type="evidence" value="ECO:0007669"/>
    <property type="project" value="UniProtKB-KW"/>
</dbReference>
<feature type="domain" description="MPN" evidence="8">
    <location>
        <begin position="102"/>
        <end position="224"/>
    </location>
</feature>
<dbReference type="Gene3D" id="3.40.140.10">
    <property type="entry name" value="Cytidine Deaminase, domain 2"/>
    <property type="match status" value="1"/>
</dbReference>
<name>A0A1E5CZN7_9VIBR</name>
<keyword evidence="3" id="KW-0479">Metal-binding</keyword>
<evidence type="ECO:0000313" key="9">
    <source>
        <dbReference type="EMBL" id="OEE76405.1"/>
    </source>
</evidence>
<dbReference type="GO" id="GO:0006508">
    <property type="term" value="P:proteolysis"/>
    <property type="evidence" value="ECO:0007669"/>
    <property type="project" value="UniProtKB-KW"/>
</dbReference>
<dbReference type="FunFam" id="3.40.140.10:FF:000032">
    <property type="entry name" value="DNA repair protein RadC"/>
    <property type="match status" value="1"/>
</dbReference>